<proteinExistence type="predicted"/>
<feature type="compositionally biased region" description="Basic residues" evidence="1">
    <location>
        <begin position="43"/>
        <end position="60"/>
    </location>
</feature>
<feature type="compositionally biased region" description="Basic and acidic residues" evidence="1">
    <location>
        <begin position="176"/>
        <end position="188"/>
    </location>
</feature>
<feature type="compositionally biased region" description="Low complexity" evidence="1">
    <location>
        <begin position="155"/>
        <end position="171"/>
    </location>
</feature>
<feature type="region of interest" description="Disordered" evidence="1">
    <location>
        <begin position="15"/>
        <end position="205"/>
    </location>
</feature>
<accession>A0A6J4LT78</accession>
<dbReference type="EMBL" id="CADCTU010000644">
    <property type="protein sequence ID" value="CAA9340131.1"/>
    <property type="molecule type" value="Genomic_DNA"/>
</dbReference>
<feature type="compositionally biased region" description="Basic and acidic residues" evidence="1">
    <location>
        <begin position="196"/>
        <end position="205"/>
    </location>
</feature>
<keyword evidence="2" id="KW-0456">Lyase</keyword>
<dbReference type="EC" id="4.2.99.18" evidence="2"/>
<keyword evidence="2" id="KW-0255">Endonuclease</keyword>
<feature type="compositionally biased region" description="Basic and acidic residues" evidence="1">
    <location>
        <begin position="68"/>
        <end position="86"/>
    </location>
</feature>
<sequence length="205" mass="22477">VRASARRLPRRALRAGLHDAARAARRDHPLRAVHGPAREHGHARAVRALPHCRRARRGRRGGGGGAGPEHRLLPQQGEEHRRDGARARGRPRRRGAARDGRAHPTPGRGAQDRERDPRQRLRDRRGRGGGHPRGPPRAAARPHPRDRPREGGAGARPALPARALDAPLAPAHRPRPRDLRGADAEVQRVRAGGRLPEGRGHSLRV</sequence>
<organism evidence="2">
    <name type="scientific">uncultured Gemmatimonadaceae bacterium</name>
    <dbReference type="NCBI Taxonomy" id="246130"/>
    <lineage>
        <taxon>Bacteria</taxon>
        <taxon>Pseudomonadati</taxon>
        <taxon>Gemmatimonadota</taxon>
        <taxon>Gemmatimonadia</taxon>
        <taxon>Gemmatimonadales</taxon>
        <taxon>Gemmatimonadaceae</taxon>
        <taxon>environmental samples</taxon>
    </lineage>
</organism>
<keyword evidence="2" id="KW-0378">Hydrolase</keyword>
<evidence type="ECO:0000313" key="2">
    <source>
        <dbReference type="EMBL" id="CAA9340131.1"/>
    </source>
</evidence>
<feature type="compositionally biased region" description="Basic and acidic residues" evidence="1">
    <location>
        <begin position="110"/>
        <end position="120"/>
    </location>
</feature>
<protein>
    <submittedName>
        <fullName evidence="2">Endonuclease III</fullName>
        <ecNumber evidence="2">4.2.99.18</ecNumber>
    </submittedName>
</protein>
<feature type="non-terminal residue" evidence="2">
    <location>
        <position position="205"/>
    </location>
</feature>
<feature type="compositionally biased region" description="Basic and acidic residues" evidence="1">
    <location>
        <begin position="16"/>
        <end position="42"/>
    </location>
</feature>
<evidence type="ECO:0000256" key="1">
    <source>
        <dbReference type="SAM" id="MobiDB-lite"/>
    </source>
</evidence>
<reference evidence="2" key="1">
    <citation type="submission" date="2020-02" db="EMBL/GenBank/DDBJ databases">
        <authorList>
            <person name="Meier V. D."/>
        </authorList>
    </citation>
    <scope>NUCLEOTIDE SEQUENCE</scope>
    <source>
        <strain evidence="2">AVDCRST_MAG11</strain>
    </source>
</reference>
<gene>
    <name evidence="2" type="ORF">AVDCRST_MAG11-2929</name>
</gene>
<keyword evidence="2" id="KW-0540">Nuclease</keyword>
<name>A0A6J4LT78_9BACT</name>
<dbReference type="AlphaFoldDB" id="A0A6J4LT78"/>
<feature type="non-terminal residue" evidence="2">
    <location>
        <position position="1"/>
    </location>
</feature>
<dbReference type="GO" id="GO:0140078">
    <property type="term" value="F:class I DNA-(apurinic or apyrimidinic site) endonuclease activity"/>
    <property type="evidence" value="ECO:0007669"/>
    <property type="project" value="UniProtKB-EC"/>
</dbReference>
<feature type="compositionally biased region" description="Basic residues" evidence="1">
    <location>
        <begin position="121"/>
        <end position="130"/>
    </location>
</feature>